<protein>
    <recommendedName>
        <fullName evidence="1">MADF domain-containing protein</fullName>
    </recommendedName>
</protein>
<dbReference type="Pfam" id="PF10545">
    <property type="entry name" value="MADF_DNA_bdg"/>
    <property type="match status" value="1"/>
</dbReference>
<dbReference type="Proteomes" id="UP001209878">
    <property type="component" value="Unassembled WGS sequence"/>
</dbReference>
<comment type="caution">
    <text evidence="2">The sequence shown here is derived from an EMBL/GenBank/DDBJ whole genome shotgun (WGS) entry which is preliminary data.</text>
</comment>
<dbReference type="SMART" id="SM00595">
    <property type="entry name" value="MADF"/>
    <property type="match status" value="1"/>
</dbReference>
<keyword evidence="3" id="KW-1185">Reference proteome</keyword>
<reference evidence="2" key="1">
    <citation type="journal article" date="2023" name="Mol. Biol. Evol.">
        <title>Third-Generation Sequencing Reveals the Adaptive Role of the Epigenome in Three Deep-Sea Polychaetes.</title>
        <authorList>
            <person name="Perez M."/>
            <person name="Aroh O."/>
            <person name="Sun Y."/>
            <person name="Lan Y."/>
            <person name="Juniper S.K."/>
            <person name="Young C.R."/>
            <person name="Angers B."/>
            <person name="Qian P.Y."/>
        </authorList>
    </citation>
    <scope>NUCLEOTIDE SEQUENCE</scope>
    <source>
        <strain evidence="2">R07B-5</strain>
    </source>
</reference>
<evidence type="ECO:0000313" key="2">
    <source>
        <dbReference type="EMBL" id="KAK2182703.1"/>
    </source>
</evidence>
<dbReference type="InterPro" id="IPR006578">
    <property type="entry name" value="MADF-dom"/>
</dbReference>
<dbReference type="InterPro" id="IPR039353">
    <property type="entry name" value="TF_Adf1"/>
</dbReference>
<feature type="domain" description="MADF" evidence="1">
    <location>
        <begin position="16"/>
        <end position="105"/>
    </location>
</feature>
<gene>
    <name evidence="2" type="ORF">NP493_340g00001</name>
</gene>
<accession>A0AAD9L3I5</accession>
<name>A0AAD9L3I5_RIDPI</name>
<dbReference type="AlphaFoldDB" id="A0AAD9L3I5"/>
<dbReference type="PROSITE" id="PS51029">
    <property type="entry name" value="MADF"/>
    <property type="match status" value="1"/>
</dbReference>
<dbReference type="PANTHER" id="PTHR12243">
    <property type="entry name" value="MADF DOMAIN TRANSCRIPTION FACTOR"/>
    <property type="match status" value="1"/>
</dbReference>
<organism evidence="2 3">
    <name type="scientific">Ridgeia piscesae</name>
    <name type="common">Tubeworm</name>
    <dbReference type="NCBI Taxonomy" id="27915"/>
    <lineage>
        <taxon>Eukaryota</taxon>
        <taxon>Metazoa</taxon>
        <taxon>Spiralia</taxon>
        <taxon>Lophotrochozoa</taxon>
        <taxon>Annelida</taxon>
        <taxon>Polychaeta</taxon>
        <taxon>Sedentaria</taxon>
        <taxon>Canalipalpata</taxon>
        <taxon>Sabellida</taxon>
        <taxon>Siboglinidae</taxon>
        <taxon>Ridgeia</taxon>
    </lineage>
</organism>
<proteinExistence type="predicted"/>
<evidence type="ECO:0000259" key="1">
    <source>
        <dbReference type="PROSITE" id="PS51029"/>
    </source>
</evidence>
<evidence type="ECO:0000313" key="3">
    <source>
        <dbReference type="Proteomes" id="UP001209878"/>
    </source>
</evidence>
<dbReference type="PANTHER" id="PTHR12243:SF67">
    <property type="entry name" value="COREPRESSOR OF PANGOLIN, ISOFORM A-RELATED"/>
    <property type="match status" value="1"/>
</dbReference>
<sequence length="119" mass="13824">MAATNMFICETIAEDKLVAIWEEFPCLYDVRSESFRNRDLRDEAIQTISDEVEQSADWVKNKIRQLRNSYGKASKMASSGRARKQVTKRTAWLRERLQFLAPFVSRRDTVCSLNDVCIV</sequence>
<dbReference type="EMBL" id="JAODUO010000339">
    <property type="protein sequence ID" value="KAK2182703.1"/>
    <property type="molecule type" value="Genomic_DNA"/>
</dbReference>